<evidence type="ECO:0000256" key="1">
    <source>
        <dbReference type="SAM" id="SignalP"/>
    </source>
</evidence>
<feature type="signal peptide" evidence="1">
    <location>
        <begin position="1"/>
        <end position="29"/>
    </location>
</feature>
<evidence type="ECO:0000313" key="4">
    <source>
        <dbReference type="Proteomes" id="UP000198697"/>
    </source>
</evidence>
<keyword evidence="1" id="KW-0732">Signal</keyword>
<feature type="chain" id="PRO_5011629199" description="DUF4476 domain-containing protein" evidence="1">
    <location>
        <begin position="30"/>
        <end position="252"/>
    </location>
</feature>
<dbReference type="InterPro" id="IPR028011">
    <property type="entry name" value="DUF4476"/>
</dbReference>
<dbReference type="Proteomes" id="UP000198697">
    <property type="component" value="Unassembled WGS sequence"/>
</dbReference>
<dbReference type="Pfam" id="PF14771">
    <property type="entry name" value="DUF4476"/>
    <property type="match status" value="1"/>
</dbReference>
<keyword evidence="4" id="KW-1185">Reference proteome</keyword>
<dbReference type="EMBL" id="FOHS01000006">
    <property type="protein sequence ID" value="SEU01145.1"/>
    <property type="molecule type" value="Genomic_DNA"/>
</dbReference>
<name>A0A1I0IUY4_9BACT</name>
<gene>
    <name evidence="3" type="ORF">SAMN04487998_3465</name>
</gene>
<protein>
    <recommendedName>
        <fullName evidence="2">DUF4476 domain-containing protein</fullName>
    </recommendedName>
</protein>
<dbReference type="STRING" id="82805.SAMN04487998_3465"/>
<sequence>MYSFTPCTVHRFLLLLLSYLLLGFGSLQAAPVAASIAGERGLAFRLSLDGQPVSRGARPQVYLDQLRLGYHWADFFIPAGRGRGYNYRTQIFLPDGFETNFVLVARPGFPPALRTVSTVPLAPPVVSYPTPGHPAPGYPAYPSPGYPAYPAYQTPVYQLAPAEVDNLLQAIQRRPFDDARMAIMRDALRDSFIESEDARRLIKSLSFDENRIETAKFLYSRVADRHNFYQVYDALVFASSIREVQEYVQSVR</sequence>
<accession>A0A1I0IUY4</accession>
<reference evidence="4" key="1">
    <citation type="submission" date="2016-10" db="EMBL/GenBank/DDBJ databases">
        <authorList>
            <person name="Varghese N."/>
            <person name="Submissions S."/>
        </authorList>
    </citation>
    <scope>NUCLEOTIDE SEQUENCE [LARGE SCALE GENOMIC DNA]</scope>
    <source>
        <strain evidence="4">DSM 15310</strain>
    </source>
</reference>
<feature type="domain" description="DUF4476" evidence="2">
    <location>
        <begin position="161"/>
        <end position="247"/>
    </location>
</feature>
<evidence type="ECO:0000313" key="3">
    <source>
        <dbReference type="EMBL" id="SEU01145.1"/>
    </source>
</evidence>
<proteinExistence type="predicted"/>
<evidence type="ECO:0000259" key="2">
    <source>
        <dbReference type="Pfam" id="PF14771"/>
    </source>
</evidence>
<organism evidence="3 4">
    <name type="scientific">Hymenobacter actinosclerus</name>
    <dbReference type="NCBI Taxonomy" id="82805"/>
    <lineage>
        <taxon>Bacteria</taxon>
        <taxon>Pseudomonadati</taxon>
        <taxon>Bacteroidota</taxon>
        <taxon>Cytophagia</taxon>
        <taxon>Cytophagales</taxon>
        <taxon>Hymenobacteraceae</taxon>
        <taxon>Hymenobacter</taxon>
    </lineage>
</organism>
<dbReference type="AlphaFoldDB" id="A0A1I0IUY4"/>